<comment type="caution">
    <text evidence="2">The sequence shown here is derived from an EMBL/GenBank/DDBJ whole genome shotgun (WGS) entry which is preliminary data.</text>
</comment>
<proteinExistence type="predicted"/>
<name>A0A367Z1S3_9ACTN</name>
<feature type="domain" description="FRG" evidence="1">
    <location>
        <begin position="36"/>
        <end position="128"/>
    </location>
</feature>
<reference evidence="2 3" key="1">
    <citation type="submission" date="2018-07" db="EMBL/GenBank/DDBJ databases">
        <title>Desertimonas flava gen. nov. sp. nov.</title>
        <authorList>
            <person name="Liu S."/>
        </authorList>
    </citation>
    <scope>NUCLEOTIDE SEQUENCE [LARGE SCALE GENOMIC DNA]</scope>
    <source>
        <strain evidence="2 3">16Sb5-5</strain>
    </source>
</reference>
<evidence type="ECO:0000259" key="1">
    <source>
        <dbReference type="SMART" id="SM00901"/>
    </source>
</evidence>
<dbReference type="EMBL" id="QOUI01000001">
    <property type="protein sequence ID" value="RCK71212.1"/>
    <property type="molecule type" value="Genomic_DNA"/>
</dbReference>
<organism evidence="2 3">
    <name type="scientific">Desertihabitans brevis</name>
    <dbReference type="NCBI Taxonomy" id="2268447"/>
    <lineage>
        <taxon>Bacteria</taxon>
        <taxon>Bacillati</taxon>
        <taxon>Actinomycetota</taxon>
        <taxon>Actinomycetes</taxon>
        <taxon>Propionibacteriales</taxon>
        <taxon>Propionibacteriaceae</taxon>
        <taxon>Desertihabitans</taxon>
    </lineage>
</organism>
<dbReference type="RefSeq" id="WP_114124915.1">
    <property type="nucleotide sequence ID" value="NZ_QOUI01000001.1"/>
</dbReference>
<dbReference type="Proteomes" id="UP000252770">
    <property type="component" value="Unassembled WGS sequence"/>
</dbReference>
<keyword evidence="3" id="KW-1185">Reference proteome</keyword>
<dbReference type="InterPro" id="IPR014966">
    <property type="entry name" value="FRG-dom"/>
</dbReference>
<dbReference type="SMART" id="SM00901">
    <property type="entry name" value="FRG"/>
    <property type="match status" value="1"/>
</dbReference>
<evidence type="ECO:0000313" key="3">
    <source>
        <dbReference type="Proteomes" id="UP000252770"/>
    </source>
</evidence>
<dbReference type="AlphaFoldDB" id="A0A367Z1S3"/>
<evidence type="ECO:0000313" key="2">
    <source>
        <dbReference type="EMBL" id="RCK71212.1"/>
    </source>
</evidence>
<dbReference type="Pfam" id="PF08867">
    <property type="entry name" value="FRG"/>
    <property type="match status" value="1"/>
</dbReference>
<accession>A0A367Z1S3</accession>
<protein>
    <submittedName>
        <fullName evidence="2">FRG domain-containing protein</fullName>
    </submittedName>
</protein>
<sequence length="266" mass="29861">MTVDVEAGESAAASPERRTIASVEDLMQVLEPITADGREVWYRGHRDHTWELQASAFRKPEHRENERVMLARFRQEAATAGLQYAFDEWGWTTFAQHHALPTRLLDWSQSPLVALFFASEPNPSGAIDEVDGEFFLIHPNDLNEEAGDADGGHPHLLSDSDITLKDYLPGRDSENRRKPRAVVAPLIFDRIRFQTGTFTLTQLPSPGADQEPLRKARSLQSFIVPTASKAALREQLGVLGFNEVSIYRDLDRIAKRIKAVYGRNAA</sequence>
<gene>
    <name evidence="2" type="ORF">DT076_01810</name>
</gene>